<dbReference type="Pfam" id="PF02222">
    <property type="entry name" value="ATP-grasp"/>
    <property type="match status" value="1"/>
</dbReference>
<dbReference type="NCBIfam" id="TIGR01161">
    <property type="entry name" value="purK"/>
    <property type="match status" value="1"/>
</dbReference>
<feature type="binding site" evidence="5">
    <location>
        <position position="217"/>
    </location>
    <ligand>
        <name>ATP</name>
        <dbReference type="ChEBI" id="CHEBI:30616"/>
    </ligand>
</feature>
<protein>
    <recommendedName>
        <fullName evidence="5 6">N5-carboxyaminoimidazole ribonucleotide synthase</fullName>
        <shortName evidence="5 6">N5-CAIR synthase</shortName>
        <ecNumber evidence="5 6">6.3.4.18</ecNumber>
    </recommendedName>
    <alternativeName>
        <fullName evidence="5 6">5-(carboxyamino)imidazole ribonucleotide synthetase</fullName>
    </alternativeName>
</protein>
<dbReference type="GO" id="GO:0034028">
    <property type="term" value="F:5-(carboxyamino)imidazole ribonucleotide synthase activity"/>
    <property type="evidence" value="ECO:0007669"/>
    <property type="project" value="UniProtKB-UniRule"/>
</dbReference>
<dbReference type="PANTHER" id="PTHR11609">
    <property type="entry name" value="PURINE BIOSYNTHESIS PROTEIN 6/7, PUR6/7"/>
    <property type="match status" value="1"/>
</dbReference>
<evidence type="ECO:0000313" key="9">
    <source>
        <dbReference type="Proteomes" id="UP000255326"/>
    </source>
</evidence>
<dbReference type="Pfam" id="PF17769">
    <property type="entry name" value="PurK_C"/>
    <property type="match status" value="1"/>
</dbReference>
<dbReference type="InterPro" id="IPR013815">
    <property type="entry name" value="ATP_grasp_subdomain_1"/>
</dbReference>
<dbReference type="GO" id="GO:0046872">
    <property type="term" value="F:metal ion binding"/>
    <property type="evidence" value="ECO:0007669"/>
    <property type="project" value="InterPro"/>
</dbReference>
<feature type="binding site" evidence="5">
    <location>
        <begin position="186"/>
        <end position="189"/>
    </location>
    <ligand>
        <name>ATP</name>
        <dbReference type="ChEBI" id="CHEBI:30616"/>
    </ligand>
</feature>
<dbReference type="FunFam" id="3.30.470.20:FF:000029">
    <property type="entry name" value="N5-carboxyaminoimidazole ribonucleotide synthase"/>
    <property type="match status" value="1"/>
</dbReference>
<dbReference type="InterPro" id="IPR003135">
    <property type="entry name" value="ATP-grasp_carboxylate-amine"/>
</dbReference>
<dbReference type="EMBL" id="QQAY01000026">
    <property type="protein sequence ID" value="RDI36684.1"/>
    <property type="molecule type" value="Genomic_DNA"/>
</dbReference>
<keyword evidence="9" id="KW-1185">Reference proteome</keyword>
<dbReference type="SUPFAM" id="SSF52440">
    <property type="entry name" value="PreATP-grasp domain"/>
    <property type="match status" value="1"/>
</dbReference>
<keyword evidence="2 5" id="KW-0547">Nucleotide-binding</keyword>
<dbReference type="InterPro" id="IPR011054">
    <property type="entry name" value="Rudment_hybrid_motif"/>
</dbReference>
<evidence type="ECO:0000256" key="2">
    <source>
        <dbReference type="ARBA" id="ARBA00022741"/>
    </source>
</evidence>
<dbReference type="UniPathway" id="UPA00074">
    <property type="reaction ID" value="UER00942"/>
</dbReference>
<evidence type="ECO:0000313" key="8">
    <source>
        <dbReference type="EMBL" id="RDI36684.1"/>
    </source>
</evidence>
<comment type="pathway">
    <text evidence="5 6">Purine metabolism; IMP biosynthesis via de novo pathway; 5-amino-1-(5-phospho-D-ribosyl)imidazole-4-carboxylate from 5-amino-1-(5-phospho-D-ribosyl)imidazole (N5-CAIR route): step 1/2.</text>
</comment>
<dbReference type="AlphaFoldDB" id="A0A370G242"/>
<dbReference type="NCBIfam" id="NF004679">
    <property type="entry name" value="PRK06019.1-5"/>
    <property type="match status" value="1"/>
</dbReference>
<sequence length="381" mass="41886">MISLDKRVIMPGSTIGIIGGGQLGRMMALAAKEAGFRIAVLDPADDCPAAQSADHHLKADYDDEIALRTLGRCCDVVTYEFENIDYEALKDLSKNAYVPQGAELIKITQDRILEKAALVESGVEVAPYAVVRSPEELFEAVRKIGFPSVLKTSRGGYDGKGQYVLKGVDDINEASALLDHGPCVLESWVPFEKEVSVIAVRNPSGETAFFPIGENIHKQNILHQTIVPARVDSLIEQKAISTATKVVEYLELVGTLAIEMFVTQEGEVLVNELAPRPHNSGHYSIEACSISQFGQHIRAVCNWPLSNPKLLKPSVMVNLLGKHLDKVNEEFLKQPEWSIHLYGKGEPKPLRKMGHVTILTESLEESLAQLNQNPVWTEAAE</sequence>
<feature type="binding site" evidence="5">
    <location>
        <position position="151"/>
    </location>
    <ligand>
        <name>ATP</name>
        <dbReference type="ChEBI" id="CHEBI:30616"/>
    </ligand>
</feature>
<dbReference type="InterPro" id="IPR016185">
    <property type="entry name" value="PreATP-grasp_dom_sf"/>
</dbReference>
<dbReference type="GO" id="GO:0006189">
    <property type="term" value="P:'de novo' IMP biosynthetic process"/>
    <property type="evidence" value="ECO:0007669"/>
    <property type="project" value="UniProtKB-UniRule"/>
</dbReference>
<evidence type="ECO:0000256" key="5">
    <source>
        <dbReference type="HAMAP-Rule" id="MF_01928"/>
    </source>
</evidence>
<evidence type="ECO:0000256" key="1">
    <source>
        <dbReference type="ARBA" id="ARBA00022598"/>
    </source>
</evidence>
<dbReference type="PROSITE" id="PS50975">
    <property type="entry name" value="ATP_GRASP"/>
    <property type="match status" value="1"/>
</dbReference>
<evidence type="ECO:0000259" key="7">
    <source>
        <dbReference type="PROSITE" id="PS50975"/>
    </source>
</evidence>
<evidence type="ECO:0000256" key="6">
    <source>
        <dbReference type="RuleBase" id="RU361200"/>
    </source>
</evidence>
<dbReference type="FunFam" id="3.40.50.20:FF:000016">
    <property type="entry name" value="N5-carboxyaminoimidazole ribonucleotide synthase"/>
    <property type="match status" value="1"/>
</dbReference>
<dbReference type="GO" id="GO:0005524">
    <property type="term" value="F:ATP binding"/>
    <property type="evidence" value="ECO:0007669"/>
    <property type="project" value="UniProtKB-UniRule"/>
</dbReference>
<dbReference type="Gene3D" id="3.40.50.20">
    <property type="match status" value="1"/>
</dbReference>
<name>A0A370G242_9BACI</name>
<dbReference type="SUPFAM" id="SSF51246">
    <property type="entry name" value="Rudiment single hybrid motif"/>
    <property type="match status" value="1"/>
</dbReference>
<feature type="binding site" evidence="5">
    <location>
        <begin position="156"/>
        <end position="162"/>
    </location>
    <ligand>
        <name>ATP</name>
        <dbReference type="ChEBI" id="CHEBI:30616"/>
    </ligand>
</feature>
<feature type="binding site" evidence="5">
    <location>
        <position position="194"/>
    </location>
    <ligand>
        <name>ATP</name>
        <dbReference type="ChEBI" id="CHEBI:30616"/>
    </ligand>
</feature>
<keyword evidence="1 5" id="KW-0436">Ligase</keyword>
<comment type="caution">
    <text evidence="8">The sequence shown here is derived from an EMBL/GenBank/DDBJ whole genome shotgun (WGS) entry which is preliminary data.</text>
</comment>
<keyword evidence="3 5" id="KW-0658">Purine biosynthesis</keyword>
<dbReference type="NCBIfam" id="NF004676">
    <property type="entry name" value="PRK06019.1-2"/>
    <property type="match status" value="1"/>
</dbReference>
<comment type="subunit">
    <text evidence="5 6">Homodimer.</text>
</comment>
<dbReference type="InterPro" id="IPR011761">
    <property type="entry name" value="ATP-grasp"/>
</dbReference>
<dbReference type="Gene3D" id="3.30.1490.20">
    <property type="entry name" value="ATP-grasp fold, A domain"/>
    <property type="match status" value="1"/>
</dbReference>
<dbReference type="PANTHER" id="PTHR11609:SF5">
    <property type="entry name" value="PHOSPHORIBOSYLAMINOIMIDAZOLE CARBOXYLASE"/>
    <property type="match status" value="1"/>
</dbReference>
<feature type="domain" description="ATP-grasp" evidence="7">
    <location>
        <begin position="115"/>
        <end position="301"/>
    </location>
</feature>
<reference evidence="8 9" key="1">
    <citation type="submission" date="2018-07" db="EMBL/GenBank/DDBJ databases">
        <title>Genomic Encyclopedia of Type Strains, Phase IV (KMG-IV): sequencing the most valuable type-strain genomes for metagenomic binning, comparative biology and taxonomic classification.</title>
        <authorList>
            <person name="Goeker M."/>
        </authorList>
    </citation>
    <scope>NUCLEOTIDE SEQUENCE [LARGE SCALE GENOMIC DNA]</scope>
    <source>
        <strain evidence="8 9">DSM 25281</strain>
    </source>
</reference>
<organism evidence="8 9">
    <name type="scientific">Falsibacillus pallidus</name>
    <dbReference type="NCBI Taxonomy" id="493781"/>
    <lineage>
        <taxon>Bacteria</taxon>
        <taxon>Bacillati</taxon>
        <taxon>Bacillota</taxon>
        <taxon>Bacilli</taxon>
        <taxon>Bacillales</taxon>
        <taxon>Bacillaceae</taxon>
        <taxon>Falsibacillus</taxon>
    </lineage>
</organism>
<dbReference type="GO" id="GO:0004638">
    <property type="term" value="F:phosphoribosylaminoimidazole carboxylase activity"/>
    <property type="evidence" value="ECO:0007669"/>
    <property type="project" value="InterPro"/>
</dbReference>
<proteinExistence type="inferred from homology"/>
<gene>
    <name evidence="5 6" type="primary">purK</name>
    <name evidence="8" type="ORF">DFR59_1268</name>
</gene>
<keyword evidence="4 5" id="KW-0067">ATP-binding</keyword>
<dbReference type="SUPFAM" id="SSF56059">
    <property type="entry name" value="Glutathione synthetase ATP-binding domain-like"/>
    <property type="match status" value="1"/>
</dbReference>
<dbReference type="Gene3D" id="3.30.470.20">
    <property type="entry name" value="ATP-grasp fold, B domain"/>
    <property type="match status" value="1"/>
</dbReference>
<evidence type="ECO:0000256" key="4">
    <source>
        <dbReference type="ARBA" id="ARBA00022840"/>
    </source>
</evidence>
<comment type="function">
    <text evidence="6">Catalyzes the ATP-dependent conversion of 5-aminoimidazole ribonucleotide (AIR) and HCO(3)- to N5-carboxyaminoimidazole ribonucleotide (N5-CAIR).</text>
</comment>
<feature type="binding site" evidence="5">
    <location>
        <position position="111"/>
    </location>
    <ligand>
        <name>ATP</name>
        <dbReference type="ChEBI" id="CHEBI:30616"/>
    </ligand>
</feature>
<comment type="catalytic activity">
    <reaction evidence="5 6">
        <text>5-amino-1-(5-phospho-beta-D-ribosyl)imidazole + hydrogencarbonate + ATP = 5-carboxyamino-1-(5-phospho-D-ribosyl)imidazole + ADP + phosphate + 2 H(+)</text>
        <dbReference type="Rhea" id="RHEA:19317"/>
        <dbReference type="ChEBI" id="CHEBI:15378"/>
        <dbReference type="ChEBI" id="CHEBI:17544"/>
        <dbReference type="ChEBI" id="CHEBI:30616"/>
        <dbReference type="ChEBI" id="CHEBI:43474"/>
        <dbReference type="ChEBI" id="CHEBI:58730"/>
        <dbReference type="ChEBI" id="CHEBI:137981"/>
        <dbReference type="ChEBI" id="CHEBI:456216"/>
        <dbReference type="EC" id="6.3.4.18"/>
    </reaction>
</comment>
<dbReference type="EC" id="6.3.4.18" evidence="5 6"/>
<dbReference type="InterPro" id="IPR005875">
    <property type="entry name" value="PurK"/>
</dbReference>
<accession>A0A370G242</accession>
<dbReference type="Proteomes" id="UP000255326">
    <property type="component" value="Unassembled WGS sequence"/>
</dbReference>
<dbReference type="HAMAP" id="MF_01928">
    <property type="entry name" value="PurK"/>
    <property type="match status" value="1"/>
</dbReference>
<evidence type="ECO:0000256" key="3">
    <source>
        <dbReference type="ARBA" id="ARBA00022755"/>
    </source>
</evidence>
<dbReference type="NCBIfam" id="NF004675">
    <property type="entry name" value="PRK06019.1-1"/>
    <property type="match status" value="1"/>
</dbReference>
<dbReference type="Pfam" id="PF22660">
    <property type="entry name" value="RS_preATP-grasp-like"/>
    <property type="match status" value="1"/>
</dbReference>
<dbReference type="FunFam" id="3.30.1490.20:FF:000015">
    <property type="entry name" value="N5-carboxyaminoimidazole ribonucleotide synthase"/>
    <property type="match status" value="1"/>
</dbReference>
<comment type="function">
    <text evidence="5">Catalyzes the ATP-dependent conversion of 5-aminoimidazole ribonucleotide (AIR) and HCO(3)(-) to N5-carboxyaminoimidazole ribonucleotide (N5-CAIR).</text>
</comment>
<dbReference type="GO" id="GO:0005829">
    <property type="term" value="C:cytosol"/>
    <property type="evidence" value="ECO:0007669"/>
    <property type="project" value="TreeGrafter"/>
</dbReference>
<dbReference type="InterPro" id="IPR054350">
    <property type="entry name" value="PurT/PurK_preATP-grasp"/>
</dbReference>
<feature type="binding site" evidence="5">
    <location>
        <begin position="271"/>
        <end position="272"/>
    </location>
    <ligand>
        <name>ATP</name>
        <dbReference type="ChEBI" id="CHEBI:30616"/>
    </ligand>
</feature>
<dbReference type="InterPro" id="IPR040686">
    <property type="entry name" value="PurK_C"/>
</dbReference>
<comment type="similarity">
    <text evidence="5 6">Belongs to the PurK/PurT family.</text>
</comment>